<evidence type="ECO:0000256" key="1">
    <source>
        <dbReference type="SAM" id="SignalP"/>
    </source>
</evidence>
<evidence type="ECO:0008006" key="4">
    <source>
        <dbReference type="Google" id="ProtNLM"/>
    </source>
</evidence>
<sequence length="402" mass="43713" precursor="true">MQPKSNIMKALIFSTLVLATSFSVNAELIQHSEQIGEIKFTGSTYELGQHVGEVASEQILAGMQRFDTTLGVMLPGLSLSKLEQSFTDNKVFSKLKLASPDAAQYIAGLSASLDISPNRILAVGMSDEAILESQRSGGMGFLQAEGHQPAAPAKCTSFAVKAKGGKAWAASNFDYMGINYQGLLMLNHTDTDGGHRIIQTWAGLIPYGGVSKGGQVFLMNTMADEGTARQNAKGEILSETAVPSYYLSWDVYNTKTTAEVVKLFKKYPEYTAFFTYTVAGEGQVLNIENNYGGHVNFSYGDWQAHANHSLYQPKPEIVNASFAAKSVARQDAAENFMKKEATTASKADVQNFMGHSVLWKGRGELMGTVTSTFYEIDNGKVTLYFQTDHAGENEKTVVITYG</sequence>
<proteinExistence type="predicted"/>
<dbReference type="AlphaFoldDB" id="A8FT12"/>
<dbReference type="Proteomes" id="UP000002015">
    <property type="component" value="Chromosome"/>
</dbReference>
<evidence type="ECO:0000313" key="3">
    <source>
        <dbReference type="Proteomes" id="UP000002015"/>
    </source>
</evidence>
<keyword evidence="3" id="KW-1185">Reference proteome</keyword>
<keyword evidence="1" id="KW-0732">Signal</keyword>
<dbReference type="NCBIfam" id="NF040521">
    <property type="entry name" value="C45_proenzyme"/>
    <property type="match status" value="1"/>
</dbReference>
<dbReference type="InterPro" id="IPR047794">
    <property type="entry name" value="C45_proenzyme-like"/>
</dbReference>
<dbReference type="InterPro" id="IPR047801">
    <property type="entry name" value="Peptidase_C45"/>
</dbReference>
<evidence type="ECO:0000313" key="2">
    <source>
        <dbReference type="EMBL" id="ABV35985.1"/>
    </source>
</evidence>
<accession>A8FT12</accession>
<reference evidence="2 3" key="1">
    <citation type="submission" date="2007-08" db="EMBL/GenBank/DDBJ databases">
        <title>Complete sequence of Shewanella sediminis HAW-EB3.</title>
        <authorList>
            <consortium name="US DOE Joint Genome Institute"/>
            <person name="Copeland A."/>
            <person name="Lucas S."/>
            <person name="Lapidus A."/>
            <person name="Barry K."/>
            <person name="Glavina del Rio T."/>
            <person name="Dalin E."/>
            <person name="Tice H."/>
            <person name="Pitluck S."/>
            <person name="Chertkov O."/>
            <person name="Brettin T."/>
            <person name="Bruce D."/>
            <person name="Detter J.C."/>
            <person name="Han C."/>
            <person name="Schmutz J."/>
            <person name="Larimer F."/>
            <person name="Land M."/>
            <person name="Hauser L."/>
            <person name="Kyrpides N."/>
            <person name="Kim E."/>
            <person name="Zhao J.-S."/>
            <person name="Richardson P."/>
        </authorList>
    </citation>
    <scope>NUCLEOTIDE SEQUENCE [LARGE SCALE GENOMIC DNA]</scope>
    <source>
        <strain evidence="2 3">HAW-EB3</strain>
    </source>
</reference>
<dbReference type="PANTHER" id="PTHR34180">
    <property type="entry name" value="PEPTIDASE C45"/>
    <property type="match status" value="1"/>
</dbReference>
<dbReference type="eggNOG" id="ENOG5030SNZ">
    <property type="taxonomic scope" value="Bacteria"/>
</dbReference>
<dbReference type="Gene3D" id="3.60.60.10">
    <property type="entry name" value="Penicillin V Acylase, Chain A"/>
    <property type="match status" value="1"/>
</dbReference>
<name>A8FT12_SHESH</name>
<feature type="chain" id="PRO_5002719569" description="Lipoprotein" evidence="1">
    <location>
        <begin position="27"/>
        <end position="402"/>
    </location>
</feature>
<dbReference type="PANTHER" id="PTHR34180:SF1">
    <property type="entry name" value="BETA-ALANYL-DOPAMINE_CARCININE HYDROLASE"/>
    <property type="match status" value="1"/>
</dbReference>
<dbReference type="STRING" id="425104.Ssed_1374"/>
<dbReference type="HOGENOM" id="CLU_688659_0_0_6"/>
<organism evidence="2 3">
    <name type="scientific">Shewanella sediminis (strain HAW-EB3)</name>
    <dbReference type="NCBI Taxonomy" id="425104"/>
    <lineage>
        <taxon>Bacteria</taxon>
        <taxon>Pseudomonadati</taxon>
        <taxon>Pseudomonadota</taxon>
        <taxon>Gammaproteobacteria</taxon>
        <taxon>Alteromonadales</taxon>
        <taxon>Shewanellaceae</taxon>
        <taxon>Shewanella</taxon>
    </lineage>
</organism>
<feature type="signal peptide" evidence="1">
    <location>
        <begin position="1"/>
        <end position="26"/>
    </location>
</feature>
<protein>
    <recommendedName>
        <fullName evidence="4">Lipoprotein</fullName>
    </recommendedName>
</protein>
<dbReference type="EMBL" id="CP000821">
    <property type="protein sequence ID" value="ABV35985.1"/>
    <property type="molecule type" value="Genomic_DNA"/>
</dbReference>
<gene>
    <name evidence="2" type="ordered locus">Ssed_1374</name>
</gene>
<dbReference type="KEGG" id="sse:Ssed_1374"/>